<evidence type="ECO:0000313" key="9">
    <source>
        <dbReference type="Proteomes" id="UP000242561"/>
    </source>
</evidence>
<sequence>MTVMVSMGAIIMSLSSGITAQNQDDSLDSGLNIPADAQLFENNPNVRKATAIVNGTIITGTDIDHRLGLASNGQISRIPAEQMPAIRAQILAQLIDETLQIQEAEANEIEITDAEVNSNVETLRQQNFRMSKADFAKHLKSMGTSEDSFRRQIKGQIAWSRVVRRNVTPFINVSEEEVTAIVQRAAAAKGTTEYKLSEIYLRANESNQEQVLGTARKLLDEIAKGANFGQIASQFSESTTAAQGGDLGWLRPNQLPTTLAQAAQKMDQGEIVVIPSPGGISILALVDTRTLGVTDPRDQILSLKQIALDFPKDISVPDFQLKAQDFNMRVQAIKGCGAADAMAAELNADVVNSDSIKMRDLPPQLQKIMTELQVGQSTPAFGSKDEGLRAFVLCGRDAAPSAAEESFDDVMERLENERIAKRERIYLRDLRRDAIIEYN</sequence>
<dbReference type="GO" id="GO:0003755">
    <property type="term" value="F:peptidyl-prolyl cis-trans isomerase activity"/>
    <property type="evidence" value="ECO:0007669"/>
    <property type="project" value="UniProtKB-KW"/>
</dbReference>
<dbReference type="STRING" id="1913578.LPB140_08695"/>
<keyword evidence="2 6" id="KW-0732">Signal</keyword>
<dbReference type="PANTHER" id="PTHR47637">
    <property type="entry name" value="CHAPERONE SURA"/>
    <property type="match status" value="1"/>
</dbReference>
<keyword evidence="5" id="KW-0413">Isomerase</keyword>
<dbReference type="InterPro" id="IPR000297">
    <property type="entry name" value="PPIase_PpiC"/>
</dbReference>
<evidence type="ECO:0000256" key="1">
    <source>
        <dbReference type="ARBA" id="ARBA00018370"/>
    </source>
</evidence>
<dbReference type="InterPro" id="IPR027304">
    <property type="entry name" value="Trigger_fact/SurA_dom_sf"/>
</dbReference>
<evidence type="ECO:0000256" key="2">
    <source>
        <dbReference type="ARBA" id="ARBA00022729"/>
    </source>
</evidence>
<evidence type="ECO:0000256" key="5">
    <source>
        <dbReference type="PROSITE-ProRule" id="PRU00278"/>
    </source>
</evidence>
<dbReference type="Gene3D" id="1.10.4030.10">
    <property type="entry name" value="Porin chaperone SurA, peptide-binding domain"/>
    <property type="match status" value="1"/>
</dbReference>
<keyword evidence="5" id="KW-0697">Rotamase</keyword>
<protein>
    <recommendedName>
        <fullName evidence="1">Parvulin-like PPIase</fullName>
    </recommendedName>
    <alternativeName>
        <fullName evidence="3">Peptidyl-prolyl cis-trans isomerase plp</fullName>
    </alternativeName>
    <alternativeName>
        <fullName evidence="4">Rotamase plp</fullName>
    </alternativeName>
</protein>
<dbReference type="Pfam" id="PF00639">
    <property type="entry name" value="Rotamase"/>
    <property type="match status" value="1"/>
</dbReference>
<dbReference type="SUPFAM" id="SSF109998">
    <property type="entry name" value="Triger factor/SurA peptide-binding domain-like"/>
    <property type="match status" value="1"/>
</dbReference>
<dbReference type="SUPFAM" id="SSF54534">
    <property type="entry name" value="FKBP-like"/>
    <property type="match status" value="1"/>
</dbReference>
<dbReference type="AlphaFoldDB" id="A0A1L3JF19"/>
<dbReference type="Pfam" id="PF13624">
    <property type="entry name" value="SurA_N_3"/>
    <property type="match status" value="1"/>
</dbReference>
<feature type="chain" id="PRO_5012024115" description="Parvulin-like PPIase" evidence="6">
    <location>
        <begin position="21"/>
        <end position="439"/>
    </location>
</feature>
<evidence type="ECO:0000256" key="3">
    <source>
        <dbReference type="ARBA" id="ARBA00030642"/>
    </source>
</evidence>
<evidence type="ECO:0000256" key="4">
    <source>
        <dbReference type="ARBA" id="ARBA00031484"/>
    </source>
</evidence>
<dbReference type="EMBL" id="CP018154">
    <property type="protein sequence ID" value="APG63726.1"/>
    <property type="molecule type" value="Genomic_DNA"/>
</dbReference>
<proteinExistence type="predicted"/>
<gene>
    <name evidence="8" type="ORF">LPB140_08695</name>
</gene>
<dbReference type="PANTHER" id="PTHR47637:SF1">
    <property type="entry name" value="CHAPERONE SURA"/>
    <property type="match status" value="1"/>
</dbReference>
<evidence type="ECO:0000256" key="6">
    <source>
        <dbReference type="SAM" id="SignalP"/>
    </source>
</evidence>
<dbReference type="InterPro" id="IPR046357">
    <property type="entry name" value="PPIase_dom_sf"/>
</dbReference>
<dbReference type="InterPro" id="IPR050280">
    <property type="entry name" value="OMP_Chaperone_SurA"/>
</dbReference>
<dbReference type="PROSITE" id="PS50198">
    <property type="entry name" value="PPIC_PPIASE_2"/>
    <property type="match status" value="1"/>
</dbReference>
<dbReference type="KEGG" id="sphl:LPB140_08695"/>
<dbReference type="Proteomes" id="UP000242561">
    <property type="component" value="Chromosome"/>
</dbReference>
<dbReference type="Gene3D" id="3.10.50.40">
    <property type="match status" value="1"/>
</dbReference>
<feature type="domain" description="PpiC" evidence="7">
    <location>
        <begin position="191"/>
        <end position="287"/>
    </location>
</feature>
<keyword evidence="9" id="KW-1185">Reference proteome</keyword>
<evidence type="ECO:0000259" key="7">
    <source>
        <dbReference type="PROSITE" id="PS50198"/>
    </source>
</evidence>
<organism evidence="8 9">
    <name type="scientific">Sphingorhabdus lutea</name>
    <dbReference type="NCBI Taxonomy" id="1913578"/>
    <lineage>
        <taxon>Bacteria</taxon>
        <taxon>Pseudomonadati</taxon>
        <taxon>Pseudomonadota</taxon>
        <taxon>Alphaproteobacteria</taxon>
        <taxon>Sphingomonadales</taxon>
        <taxon>Sphingomonadaceae</taxon>
        <taxon>Sphingorhabdus</taxon>
    </lineage>
</organism>
<feature type="signal peptide" evidence="6">
    <location>
        <begin position="1"/>
        <end position="20"/>
    </location>
</feature>
<accession>A0A1L3JF19</accession>
<evidence type="ECO:0000313" key="8">
    <source>
        <dbReference type="EMBL" id="APG63726.1"/>
    </source>
</evidence>
<reference evidence="8 9" key="1">
    <citation type="submission" date="2016-11" db="EMBL/GenBank/DDBJ databases">
        <title>Sphingorhabdus sp. LPB0140, isolated from marine environment.</title>
        <authorList>
            <person name="Kim E."/>
            <person name="Yi H."/>
        </authorList>
    </citation>
    <scope>NUCLEOTIDE SEQUENCE [LARGE SCALE GENOMIC DNA]</scope>
    <source>
        <strain evidence="8 9">LPB0140</strain>
    </source>
</reference>
<name>A0A1L3JF19_9SPHN</name>